<dbReference type="GO" id="GO:0046872">
    <property type="term" value="F:metal ion binding"/>
    <property type="evidence" value="ECO:0007669"/>
    <property type="project" value="UniProtKB-KW"/>
</dbReference>
<feature type="compositionally biased region" description="Basic and acidic residues" evidence="5">
    <location>
        <begin position="72"/>
        <end position="85"/>
    </location>
</feature>
<gene>
    <name evidence="8" type="ORF">DSM104329_00573</name>
</gene>
<dbReference type="PROSITE" id="PS51257">
    <property type="entry name" value="PROKAR_LIPOPROTEIN"/>
    <property type="match status" value="1"/>
</dbReference>
<evidence type="ECO:0000256" key="1">
    <source>
        <dbReference type="ARBA" id="ARBA00022617"/>
    </source>
</evidence>
<proteinExistence type="predicted"/>
<evidence type="ECO:0000256" key="6">
    <source>
        <dbReference type="SAM" id="SignalP"/>
    </source>
</evidence>
<dbReference type="GO" id="GO:0009055">
    <property type="term" value="F:electron transfer activity"/>
    <property type="evidence" value="ECO:0007669"/>
    <property type="project" value="InterPro"/>
</dbReference>
<name>A0A9E7BY31_9ACTN</name>
<evidence type="ECO:0000256" key="4">
    <source>
        <dbReference type="PROSITE-ProRule" id="PRU00433"/>
    </source>
</evidence>
<keyword evidence="1 4" id="KW-0349">Heme</keyword>
<dbReference type="SUPFAM" id="SSF46626">
    <property type="entry name" value="Cytochrome c"/>
    <property type="match status" value="1"/>
</dbReference>
<dbReference type="GO" id="GO:0020037">
    <property type="term" value="F:heme binding"/>
    <property type="evidence" value="ECO:0007669"/>
    <property type="project" value="InterPro"/>
</dbReference>
<dbReference type="PROSITE" id="PS51007">
    <property type="entry name" value="CYTC"/>
    <property type="match status" value="1"/>
</dbReference>
<evidence type="ECO:0000313" key="8">
    <source>
        <dbReference type="EMBL" id="UGS34200.1"/>
    </source>
</evidence>
<dbReference type="InterPro" id="IPR036909">
    <property type="entry name" value="Cyt_c-like_dom_sf"/>
</dbReference>
<feature type="domain" description="Cytochrome c" evidence="7">
    <location>
        <begin position="42"/>
        <end position="129"/>
    </location>
</feature>
<keyword evidence="9" id="KW-1185">Reference proteome</keyword>
<feature type="region of interest" description="Disordered" evidence="5">
    <location>
        <begin position="66"/>
        <end position="85"/>
    </location>
</feature>
<keyword evidence="6" id="KW-0732">Signal</keyword>
<evidence type="ECO:0000259" key="7">
    <source>
        <dbReference type="PROSITE" id="PS51007"/>
    </source>
</evidence>
<dbReference type="EMBL" id="CP087164">
    <property type="protein sequence ID" value="UGS34200.1"/>
    <property type="molecule type" value="Genomic_DNA"/>
</dbReference>
<feature type="chain" id="PRO_5039483010" description="Cytochrome c domain-containing protein" evidence="6">
    <location>
        <begin position="29"/>
        <end position="146"/>
    </location>
</feature>
<reference evidence="8" key="1">
    <citation type="journal article" date="2022" name="Int. J. Syst. Evol. Microbiol.">
        <title>Pseudomonas aegrilactucae sp. nov. and Pseudomonas morbosilactucae sp. nov., pathogens causing bacterial rot of lettuce in Japan.</title>
        <authorList>
            <person name="Sawada H."/>
            <person name="Fujikawa T."/>
            <person name="Satou M."/>
        </authorList>
    </citation>
    <scope>NUCLEOTIDE SEQUENCE</scope>
    <source>
        <strain evidence="8">0166_1</strain>
    </source>
</reference>
<accession>A0A9E7BY31</accession>
<evidence type="ECO:0000256" key="3">
    <source>
        <dbReference type="ARBA" id="ARBA00023004"/>
    </source>
</evidence>
<dbReference type="InterPro" id="IPR009056">
    <property type="entry name" value="Cyt_c-like_dom"/>
</dbReference>
<dbReference type="KEGG" id="sbae:DSM104329_00573"/>
<dbReference type="AlphaFoldDB" id="A0A9E7BY31"/>
<evidence type="ECO:0000313" key="9">
    <source>
        <dbReference type="Proteomes" id="UP001162834"/>
    </source>
</evidence>
<evidence type="ECO:0000256" key="5">
    <source>
        <dbReference type="SAM" id="MobiDB-lite"/>
    </source>
</evidence>
<dbReference type="Pfam" id="PF00034">
    <property type="entry name" value="Cytochrom_C"/>
    <property type="match status" value="1"/>
</dbReference>
<dbReference type="Proteomes" id="UP001162834">
    <property type="component" value="Chromosome"/>
</dbReference>
<evidence type="ECO:0000256" key="2">
    <source>
        <dbReference type="ARBA" id="ARBA00022723"/>
    </source>
</evidence>
<keyword evidence="2 4" id="KW-0479">Metal-binding</keyword>
<feature type="signal peptide" evidence="6">
    <location>
        <begin position="1"/>
        <end position="28"/>
    </location>
</feature>
<organism evidence="8 9">
    <name type="scientific">Capillimicrobium parvum</name>
    <dbReference type="NCBI Taxonomy" id="2884022"/>
    <lineage>
        <taxon>Bacteria</taxon>
        <taxon>Bacillati</taxon>
        <taxon>Actinomycetota</taxon>
        <taxon>Thermoleophilia</taxon>
        <taxon>Solirubrobacterales</taxon>
        <taxon>Capillimicrobiaceae</taxon>
        <taxon>Capillimicrobium</taxon>
    </lineage>
</organism>
<dbReference type="Gene3D" id="1.10.760.10">
    <property type="entry name" value="Cytochrome c-like domain"/>
    <property type="match status" value="1"/>
</dbReference>
<sequence length="146" mass="15292">MIRPRMASKHRKLVAFAAVLAAAGTVAACGEAKVEDSASNSEGVNRGAQLFYERCSGCHTLDSAAAEGSATKVRDRERVDGPNFNQRKETVQQVLYAIHNGGFSGAIMPQNIVVGKDARDVAEFLAKYSGANSSAAASQGSENSGE</sequence>
<protein>
    <recommendedName>
        <fullName evidence="7">Cytochrome c domain-containing protein</fullName>
    </recommendedName>
</protein>
<keyword evidence="3 4" id="KW-0408">Iron</keyword>